<dbReference type="InterPro" id="IPR050320">
    <property type="entry name" value="N5-glutamine_MTase"/>
</dbReference>
<dbReference type="PROSITE" id="PS00092">
    <property type="entry name" value="N6_MTASE"/>
    <property type="match status" value="1"/>
</dbReference>
<dbReference type="RefSeq" id="WP_132128933.1">
    <property type="nucleotide sequence ID" value="NZ_CP042432.1"/>
</dbReference>
<evidence type="ECO:0000256" key="4">
    <source>
        <dbReference type="ARBA" id="ARBA00048391"/>
    </source>
</evidence>
<organism evidence="8 9">
    <name type="scientific">Anseongella ginsenosidimutans</name>
    <dbReference type="NCBI Taxonomy" id="496056"/>
    <lineage>
        <taxon>Bacteria</taxon>
        <taxon>Pseudomonadati</taxon>
        <taxon>Bacteroidota</taxon>
        <taxon>Sphingobacteriia</taxon>
        <taxon>Sphingobacteriales</taxon>
        <taxon>Sphingobacteriaceae</taxon>
        <taxon>Anseongella</taxon>
    </lineage>
</organism>
<evidence type="ECO:0000256" key="5">
    <source>
        <dbReference type="HAMAP-Rule" id="MF_02126"/>
    </source>
</evidence>
<evidence type="ECO:0000256" key="1">
    <source>
        <dbReference type="ARBA" id="ARBA00022603"/>
    </source>
</evidence>
<dbReference type="InterPro" id="IPR019874">
    <property type="entry name" value="RF_methyltr_PrmC"/>
</dbReference>
<keyword evidence="3 5" id="KW-0949">S-adenosyl-L-methionine</keyword>
<dbReference type="GO" id="GO:0102559">
    <property type="term" value="F:peptide chain release factor N(5)-glutamine methyltransferase activity"/>
    <property type="evidence" value="ECO:0007669"/>
    <property type="project" value="UniProtKB-EC"/>
</dbReference>
<name>A0A4R3KSL7_9SPHI</name>
<protein>
    <recommendedName>
        <fullName evidence="5">Release factor glutamine methyltransferase</fullName>
        <shortName evidence="5">RF MTase</shortName>
        <ecNumber evidence="5">2.1.1.297</ecNumber>
    </recommendedName>
    <alternativeName>
        <fullName evidence="5">N5-glutamine methyltransferase PrmC</fullName>
    </alternativeName>
    <alternativeName>
        <fullName evidence="5">Protein-(glutamine-N5) MTase PrmC</fullName>
    </alternativeName>
    <alternativeName>
        <fullName evidence="5">Protein-glutamine N-methyltransferase PrmC</fullName>
    </alternativeName>
</protein>
<dbReference type="EC" id="2.1.1.297" evidence="5"/>
<accession>A0A4R3KSL7</accession>
<evidence type="ECO:0000259" key="6">
    <source>
        <dbReference type="Pfam" id="PF05175"/>
    </source>
</evidence>
<keyword evidence="1 5" id="KW-0489">Methyltransferase</keyword>
<gene>
    <name evidence="5" type="primary">prmC</name>
    <name evidence="8" type="ORF">EDD80_104204</name>
</gene>
<feature type="binding site" evidence="5">
    <location>
        <position position="183"/>
    </location>
    <ligand>
        <name>S-adenosyl-L-methionine</name>
        <dbReference type="ChEBI" id="CHEBI:59789"/>
    </ligand>
</feature>
<dbReference type="PANTHER" id="PTHR18895">
    <property type="entry name" value="HEMK METHYLTRANSFERASE"/>
    <property type="match status" value="1"/>
</dbReference>
<evidence type="ECO:0000256" key="3">
    <source>
        <dbReference type="ARBA" id="ARBA00022691"/>
    </source>
</evidence>
<feature type="binding site" evidence="5">
    <location>
        <begin position="228"/>
        <end position="231"/>
    </location>
    <ligand>
        <name>substrate</name>
    </ligand>
</feature>
<comment type="similarity">
    <text evidence="5">Belongs to the protein N5-glutamine methyltransferase family. PrmC subfamily.</text>
</comment>
<evidence type="ECO:0000313" key="9">
    <source>
        <dbReference type="Proteomes" id="UP000295807"/>
    </source>
</evidence>
<dbReference type="InterPro" id="IPR040758">
    <property type="entry name" value="PrmC_N"/>
</dbReference>
<dbReference type="InterPro" id="IPR007848">
    <property type="entry name" value="Small_mtfrase_dom"/>
</dbReference>
<feature type="binding site" evidence="5">
    <location>
        <position position="228"/>
    </location>
    <ligand>
        <name>S-adenosyl-L-methionine</name>
        <dbReference type="ChEBI" id="CHEBI:59789"/>
    </ligand>
</feature>
<feature type="binding site" evidence="5">
    <location>
        <begin position="160"/>
        <end position="164"/>
    </location>
    <ligand>
        <name>S-adenosyl-L-methionine</name>
        <dbReference type="ChEBI" id="CHEBI:59789"/>
    </ligand>
</feature>
<feature type="domain" description="Release factor glutamine methyltransferase N-terminal" evidence="7">
    <location>
        <begin position="16"/>
        <end position="84"/>
    </location>
</feature>
<comment type="caution">
    <text evidence="5">Lacks conserved residue(s) required for the propagation of feature annotation.</text>
</comment>
<dbReference type="Pfam" id="PF05175">
    <property type="entry name" value="MTS"/>
    <property type="match status" value="1"/>
</dbReference>
<feature type="domain" description="Methyltransferase small" evidence="6">
    <location>
        <begin position="156"/>
        <end position="242"/>
    </location>
</feature>
<dbReference type="AlphaFoldDB" id="A0A4R3KSL7"/>
<evidence type="ECO:0000313" key="8">
    <source>
        <dbReference type="EMBL" id="TCS87853.1"/>
    </source>
</evidence>
<dbReference type="Proteomes" id="UP000295807">
    <property type="component" value="Unassembled WGS sequence"/>
</dbReference>
<dbReference type="InterPro" id="IPR029063">
    <property type="entry name" value="SAM-dependent_MTases_sf"/>
</dbReference>
<dbReference type="Gene3D" id="3.40.50.150">
    <property type="entry name" value="Vaccinia Virus protein VP39"/>
    <property type="match status" value="1"/>
</dbReference>
<dbReference type="NCBIfam" id="TIGR03534">
    <property type="entry name" value="RF_mod_PrmC"/>
    <property type="match status" value="1"/>
</dbReference>
<sequence>MKENSLQGKAIRALAREIRASLQTLYEEREAAGLAWIILENITGSRREQIMIRGDEPPDAGQLNAISQILQELMKGKPLQYVLGETEFYGLKFKVTPSVLIPRQETEELVQWILQTEAASGSPLTAGKTSAATAVTTMGGTTRMAGEAAGKLPLSLLDVGTGSGCIAIALKKNLSGAEAWACDISDKALKLASENASLNEAEIRFEHADILDEQTWGRFPSFDIIVSNPPYVTESEKTAMAVNVLDHEPHLALFVGNDDPLRFYRAIANFALQKLRPGGSLYFEINEAFGPQTLELLRETSFQHISLQKDLNGKDRMVRGFK</sequence>
<dbReference type="InterPro" id="IPR004556">
    <property type="entry name" value="HemK-like"/>
</dbReference>
<comment type="catalytic activity">
    <reaction evidence="4 5">
        <text>L-glutaminyl-[peptide chain release factor] + S-adenosyl-L-methionine = N(5)-methyl-L-glutaminyl-[peptide chain release factor] + S-adenosyl-L-homocysteine + H(+)</text>
        <dbReference type="Rhea" id="RHEA:42896"/>
        <dbReference type="Rhea" id="RHEA-COMP:10271"/>
        <dbReference type="Rhea" id="RHEA-COMP:10272"/>
        <dbReference type="ChEBI" id="CHEBI:15378"/>
        <dbReference type="ChEBI" id="CHEBI:30011"/>
        <dbReference type="ChEBI" id="CHEBI:57856"/>
        <dbReference type="ChEBI" id="CHEBI:59789"/>
        <dbReference type="ChEBI" id="CHEBI:61891"/>
        <dbReference type="EC" id="2.1.1.297"/>
    </reaction>
</comment>
<dbReference type="NCBIfam" id="TIGR00536">
    <property type="entry name" value="hemK_fam"/>
    <property type="match status" value="1"/>
</dbReference>
<dbReference type="OrthoDB" id="9800643at2"/>
<reference evidence="8 9" key="1">
    <citation type="submission" date="2019-03" db="EMBL/GenBank/DDBJ databases">
        <title>Genomic Encyclopedia of Type Strains, Phase IV (KMG-IV): sequencing the most valuable type-strain genomes for metagenomic binning, comparative biology and taxonomic classification.</title>
        <authorList>
            <person name="Goeker M."/>
        </authorList>
    </citation>
    <scope>NUCLEOTIDE SEQUENCE [LARGE SCALE GENOMIC DNA]</scope>
    <source>
        <strain evidence="8 9">DSM 21100</strain>
    </source>
</reference>
<dbReference type="Pfam" id="PF17827">
    <property type="entry name" value="PrmC_N"/>
    <property type="match status" value="1"/>
</dbReference>
<dbReference type="HAMAP" id="MF_02126">
    <property type="entry name" value="RF_methyltr_PrmC"/>
    <property type="match status" value="1"/>
</dbReference>
<comment type="function">
    <text evidence="5">Methylates the class 1 translation termination release factors RF1/PrfA and RF2/PrfB on the glutamine residue of the universally conserved GGQ motif.</text>
</comment>
<dbReference type="GO" id="GO:0032259">
    <property type="term" value="P:methylation"/>
    <property type="evidence" value="ECO:0007669"/>
    <property type="project" value="UniProtKB-KW"/>
</dbReference>
<evidence type="ECO:0000259" key="7">
    <source>
        <dbReference type="Pfam" id="PF17827"/>
    </source>
</evidence>
<keyword evidence="2 5" id="KW-0808">Transferase</keyword>
<dbReference type="Gene3D" id="1.10.8.10">
    <property type="entry name" value="DNA helicase RuvA subunit, C-terminal domain"/>
    <property type="match status" value="1"/>
</dbReference>
<dbReference type="InterPro" id="IPR002052">
    <property type="entry name" value="DNA_methylase_N6_adenine_CS"/>
</dbReference>
<dbReference type="PANTHER" id="PTHR18895:SF74">
    <property type="entry name" value="MTRF1L RELEASE FACTOR GLUTAMINE METHYLTRANSFERASE"/>
    <property type="match status" value="1"/>
</dbReference>
<comment type="caution">
    <text evidence="8">The sequence shown here is derived from an EMBL/GenBank/DDBJ whole genome shotgun (WGS) entry which is preliminary data.</text>
</comment>
<dbReference type="GO" id="GO:0003676">
    <property type="term" value="F:nucleic acid binding"/>
    <property type="evidence" value="ECO:0007669"/>
    <property type="project" value="InterPro"/>
</dbReference>
<dbReference type="CDD" id="cd02440">
    <property type="entry name" value="AdoMet_MTases"/>
    <property type="match status" value="1"/>
</dbReference>
<evidence type="ECO:0000256" key="2">
    <source>
        <dbReference type="ARBA" id="ARBA00022679"/>
    </source>
</evidence>
<dbReference type="SUPFAM" id="SSF53335">
    <property type="entry name" value="S-adenosyl-L-methionine-dependent methyltransferases"/>
    <property type="match status" value="1"/>
</dbReference>
<proteinExistence type="inferred from homology"/>
<keyword evidence="9" id="KW-1185">Reference proteome</keyword>
<dbReference type="EMBL" id="SMAD01000004">
    <property type="protein sequence ID" value="TCS87853.1"/>
    <property type="molecule type" value="Genomic_DNA"/>
</dbReference>